<dbReference type="CDD" id="cd12148">
    <property type="entry name" value="fungal_TF_MHR"/>
    <property type="match status" value="1"/>
</dbReference>
<protein>
    <recommendedName>
        <fullName evidence="8">Zn(2)-C6 fungal-type domain-containing protein</fullName>
    </recommendedName>
</protein>
<name>A0A9P4JWI1_9PLEO</name>
<evidence type="ECO:0000313" key="9">
    <source>
        <dbReference type="EMBL" id="KAF2258459.1"/>
    </source>
</evidence>
<dbReference type="InterPro" id="IPR036864">
    <property type="entry name" value="Zn2-C6_fun-type_DNA-bd_sf"/>
</dbReference>
<feature type="compositionally biased region" description="Polar residues" evidence="7">
    <location>
        <begin position="1"/>
        <end position="10"/>
    </location>
</feature>
<keyword evidence="5" id="KW-0539">Nucleus</keyword>
<dbReference type="PANTHER" id="PTHR47338:SF28">
    <property type="entry name" value="C6 TRANSCRIPTION FACTOR"/>
    <property type="match status" value="1"/>
</dbReference>
<feature type="compositionally biased region" description="Basic and acidic residues" evidence="7">
    <location>
        <begin position="28"/>
        <end position="40"/>
    </location>
</feature>
<keyword evidence="10" id="KW-1185">Reference proteome</keyword>
<dbReference type="GO" id="GO:0000981">
    <property type="term" value="F:DNA-binding transcription factor activity, RNA polymerase II-specific"/>
    <property type="evidence" value="ECO:0007669"/>
    <property type="project" value="InterPro"/>
</dbReference>
<feature type="region of interest" description="Disordered" evidence="7">
    <location>
        <begin position="1"/>
        <end position="69"/>
    </location>
</feature>
<evidence type="ECO:0000259" key="8">
    <source>
        <dbReference type="PROSITE" id="PS50048"/>
    </source>
</evidence>
<dbReference type="Gene3D" id="4.10.240.10">
    <property type="entry name" value="Zn(2)-C6 fungal-type DNA-binding domain"/>
    <property type="match status" value="1"/>
</dbReference>
<dbReference type="Pfam" id="PF00172">
    <property type="entry name" value="Zn_clus"/>
    <property type="match status" value="1"/>
</dbReference>
<evidence type="ECO:0000256" key="1">
    <source>
        <dbReference type="ARBA" id="ARBA00004123"/>
    </source>
</evidence>
<dbReference type="SMART" id="SM00906">
    <property type="entry name" value="Fungal_trans"/>
    <property type="match status" value="1"/>
</dbReference>
<keyword evidence="6" id="KW-0175">Coiled coil</keyword>
<dbReference type="PROSITE" id="PS50048">
    <property type="entry name" value="ZN2_CY6_FUNGAL_2"/>
    <property type="match status" value="1"/>
</dbReference>
<dbReference type="GO" id="GO:0008270">
    <property type="term" value="F:zinc ion binding"/>
    <property type="evidence" value="ECO:0007669"/>
    <property type="project" value="InterPro"/>
</dbReference>
<evidence type="ECO:0000256" key="4">
    <source>
        <dbReference type="ARBA" id="ARBA00023163"/>
    </source>
</evidence>
<dbReference type="InterPro" id="IPR050815">
    <property type="entry name" value="TF_fung"/>
</dbReference>
<evidence type="ECO:0000256" key="5">
    <source>
        <dbReference type="ARBA" id="ARBA00023242"/>
    </source>
</evidence>
<evidence type="ECO:0000256" key="6">
    <source>
        <dbReference type="SAM" id="Coils"/>
    </source>
</evidence>
<dbReference type="GO" id="GO:0003677">
    <property type="term" value="F:DNA binding"/>
    <property type="evidence" value="ECO:0007669"/>
    <property type="project" value="InterPro"/>
</dbReference>
<keyword evidence="3" id="KW-0805">Transcription regulation</keyword>
<feature type="domain" description="Zn(2)-C6 fungal-type" evidence="8">
    <location>
        <begin position="67"/>
        <end position="97"/>
    </location>
</feature>
<feature type="compositionally biased region" description="Polar residues" evidence="7">
    <location>
        <begin position="183"/>
        <end position="192"/>
    </location>
</feature>
<comment type="subcellular location">
    <subcellularLocation>
        <location evidence="1">Nucleus</location>
    </subcellularLocation>
</comment>
<proteinExistence type="predicted"/>
<reference evidence="10" key="1">
    <citation type="journal article" date="2020" name="Stud. Mycol.">
        <title>101 Dothideomycetes genomes: A test case for predicting lifestyles and emergence of pathogens.</title>
        <authorList>
            <person name="Haridas S."/>
            <person name="Albert R."/>
            <person name="Binder M."/>
            <person name="Bloem J."/>
            <person name="LaButti K."/>
            <person name="Salamov A."/>
            <person name="Andreopoulos B."/>
            <person name="Baker S."/>
            <person name="Barry K."/>
            <person name="Bills G."/>
            <person name="Bluhm B."/>
            <person name="Cannon C."/>
            <person name="Castanera R."/>
            <person name="Culley D."/>
            <person name="Daum C."/>
            <person name="Ezra D."/>
            <person name="Gonzalez J."/>
            <person name="Henrissat B."/>
            <person name="Kuo A."/>
            <person name="Liang C."/>
            <person name="Lipzen A."/>
            <person name="Lutzoni F."/>
            <person name="Magnuson J."/>
            <person name="Mondo S."/>
            <person name="Nolan M."/>
            <person name="Ohm R."/>
            <person name="Pangilinan J."/>
            <person name="Park H.-J."/>
            <person name="Ramirez L."/>
            <person name="Alfaro M."/>
            <person name="Sun H."/>
            <person name="Tritt A."/>
            <person name="Yoshinaga Y."/>
            <person name="Zwiers L.-H."/>
            <person name="Turgeon B."/>
            <person name="Goodwin S."/>
            <person name="Spatafora J."/>
            <person name="Crous P."/>
            <person name="Grigoriev I."/>
        </authorList>
    </citation>
    <scope>NUCLEOTIDE SEQUENCE [LARGE SCALE GENOMIC DNA]</scope>
    <source>
        <strain evidence="10">CBS 304.66</strain>
    </source>
</reference>
<evidence type="ECO:0000256" key="2">
    <source>
        <dbReference type="ARBA" id="ARBA00022723"/>
    </source>
</evidence>
<sequence length="818" mass="91398">MDPASANNPDQPYVSPDAHAKLSQHSPPADDDHLHDHDNWSGDGSSADEANRSQSGSSKRKRPLSVSCETCKQRKVKCDRGQPSCGWCLKNHSPCTYLPRKKPGLRAGYGRELEARLDKLEALLHQQQSQINQLSNSQLAPSVASPHDPPVFRTPPLLHTPHVPRPETALFIQKPAAFPPQAPIQSSFSSGIPEQRPPAPPPPVGTNGYNGPADEIQPPLGGLQRDVYGPVAPSPYASERFAPPQMNGPLGQGTIGHSDTDFPPYDLLYGLVDLFFKHIYPWCPILHRQTTLNSLFGEASLDEADRIILHAIVATTLKFSTDVRLSLEKRGRYHRMSKEKVLLYGIENSSVKSLQALVILSLDVVGCSNGPPGWNMLALITRSVVQLGLSMETSSPMVEPQYKSIYTLRATILPEPKDWIEEESRRRLFWMIYVLDRYATVATAFEFALDEKEIDRRLPCRDDFFTRNVSAETRWFHTSTRSDYRMNRPENLGSFSYYVEILGILSRIHNFLKKPVDITSLSDVEKWQGEYRELDNAIEQWKYHLPSEYGNSARLFSGPGTNKNLNSGLVMLHAAFHTTVIRLHSSAAYPTHRSPIFTPSFSASQRCLNAVESITALCGCIRENGLLTKLGPPFAFSLWVAARVLLVHGSTIDHRVDPSVNLLVSTLQEIGQYWEVAKNYANLLSRVLHEYQESQRTHAGVNGDRVTPSTVKILADMRRCAFDLDFLISRQPKLHSLTRPGSVTPARTPGPNEFEYLDVFDFFNMPRLPVSMDTPTSYGPANGADGSIHLHEGAPSNEFNITNYMVDASSDWFMKNPV</sequence>
<accession>A0A9P4JWI1</accession>
<dbReference type="CDD" id="cd00067">
    <property type="entry name" value="GAL4"/>
    <property type="match status" value="1"/>
</dbReference>
<evidence type="ECO:0000256" key="3">
    <source>
        <dbReference type="ARBA" id="ARBA00023015"/>
    </source>
</evidence>
<feature type="region of interest" description="Disordered" evidence="7">
    <location>
        <begin position="182"/>
        <end position="257"/>
    </location>
</feature>
<evidence type="ECO:0000313" key="10">
    <source>
        <dbReference type="Proteomes" id="UP000800093"/>
    </source>
</evidence>
<dbReference type="OrthoDB" id="5376052at2759"/>
<dbReference type="SUPFAM" id="SSF57701">
    <property type="entry name" value="Zn2/Cys6 DNA-binding domain"/>
    <property type="match status" value="1"/>
</dbReference>
<organism evidence="9 10">
    <name type="scientific">Lojkania enalia</name>
    <dbReference type="NCBI Taxonomy" id="147567"/>
    <lineage>
        <taxon>Eukaryota</taxon>
        <taxon>Fungi</taxon>
        <taxon>Dikarya</taxon>
        <taxon>Ascomycota</taxon>
        <taxon>Pezizomycotina</taxon>
        <taxon>Dothideomycetes</taxon>
        <taxon>Pleosporomycetidae</taxon>
        <taxon>Pleosporales</taxon>
        <taxon>Pleosporales incertae sedis</taxon>
        <taxon>Lojkania</taxon>
    </lineage>
</organism>
<dbReference type="AlphaFoldDB" id="A0A9P4JWI1"/>
<dbReference type="EMBL" id="ML986764">
    <property type="protein sequence ID" value="KAF2258459.1"/>
    <property type="molecule type" value="Genomic_DNA"/>
</dbReference>
<comment type="caution">
    <text evidence="9">The sequence shown here is derived from an EMBL/GenBank/DDBJ whole genome shotgun (WGS) entry which is preliminary data.</text>
</comment>
<dbReference type="SMART" id="SM00066">
    <property type="entry name" value="GAL4"/>
    <property type="match status" value="1"/>
</dbReference>
<keyword evidence="2" id="KW-0479">Metal-binding</keyword>
<dbReference type="PANTHER" id="PTHR47338">
    <property type="entry name" value="ZN(II)2CYS6 TRANSCRIPTION FACTOR (EUROFUNG)-RELATED"/>
    <property type="match status" value="1"/>
</dbReference>
<dbReference type="InterPro" id="IPR001138">
    <property type="entry name" value="Zn2Cys6_DnaBD"/>
</dbReference>
<dbReference type="GO" id="GO:0005634">
    <property type="term" value="C:nucleus"/>
    <property type="evidence" value="ECO:0007669"/>
    <property type="project" value="UniProtKB-SubCell"/>
</dbReference>
<dbReference type="Pfam" id="PF04082">
    <property type="entry name" value="Fungal_trans"/>
    <property type="match status" value="1"/>
</dbReference>
<feature type="coiled-coil region" evidence="6">
    <location>
        <begin position="110"/>
        <end position="137"/>
    </location>
</feature>
<dbReference type="PROSITE" id="PS00463">
    <property type="entry name" value="ZN2_CY6_FUNGAL_1"/>
    <property type="match status" value="1"/>
</dbReference>
<feature type="compositionally biased region" description="Pro residues" evidence="7">
    <location>
        <begin position="195"/>
        <end position="204"/>
    </location>
</feature>
<dbReference type="GO" id="GO:0006351">
    <property type="term" value="P:DNA-templated transcription"/>
    <property type="evidence" value="ECO:0007669"/>
    <property type="project" value="InterPro"/>
</dbReference>
<keyword evidence="4" id="KW-0804">Transcription</keyword>
<evidence type="ECO:0000256" key="7">
    <source>
        <dbReference type="SAM" id="MobiDB-lite"/>
    </source>
</evidence>
<dbReference type="InterPro" id="IPR007219">
    <property type="entry name" value="XnlR_reg_dom"/>
</dbReference>
<gene>
    <name evidence="9" type="ORF">CC78DRAFT_572506</name>
</gene>
<dbReference type="Proteomes" id="UP000800093">
    <property type="component" value="Unassembled WGS sequence"/>
</dbReference>